<evidence type="ECO:0000313" key="2">
    <source>
        <dbReference type="Proteomes" id="UP000016927"/>
    </source>
</evidence>
<proteinExistence type="predicted"/>
<keyword evidence="2" id="KW-1185">Reference proteome</keyword>
<organism evidence="1 2">
    <name type="scientific">Nosema bombycis (strain CQ1 / CVCC 102059)</name>
    <name type="common">Microsporidian parasite</name>
    <name type="synonym">Pebrine of silkworm</name>
    <dbReference type="NCBI Taxonomy" id="578461"/>
    <lineage>
        <taxon>Eukaryota</taxon>
        <taxon>Fungi</taxon>
        <taxon>Fungi incertae sedis</taxon>
        <taxon>Microsporidia</taxon>
        <taxon>Nosematidae</taxon>
        <taxon>Nosema</taxon>
    </lineage>
</organism>
<name>R0MQK9_NOSB1</name>
<dbReference type="VEuPathDB" id="MicrosporidiaDB:NBO_8g0042"/>
<dbReference type="HOGENOM" id="CLU_665790_0_0_1"/>
<dbReference type="OrthoDB" id="2189733at2759"/>
<dbReference type="Proteomes" id="UP000016927">
    <property type="component" value="Unassembled WGS sequence"/>
</dbReference>
<accession>R0MQK9</accession>
<dbReference type="EMBL" id="KB908916">
    <property type="protein sequence ID" value="EOB15178.1"/>
    <property type="molecule type" value="Genomic_DNA"/>
</dbReference>
<dbReference type="AlphaFoldDB" id="R0MQK9"/>
<sequence length="413" mass="48826">MSVSEYKNTIFCGSSELIYFVPQDKDAGLKLSGTEYVALKNILENKFSPFVTRTFEYDESNYSRLLKNKIDEINWRRPLVKTIYKDKVLYLPEPNESINGIFLSLLVSQAAQIQIKKLICNGLKFIKSTGQGRDYLKMLEVFTKFNHKIYKVFTTLKIDFSRLWTNFTLILDPNEINENLLLKCLEIDFHDVDLNWKGSQKAFYEVIKGINSYKKRLDEPFNIGDDHLKAVNKTSILLNEDTSQEVIDYFYEMFLLNRDFIEIFHLSLQTGTVPPAAFLEILKEDQTTLENFYYEKPKIISFIENFLRNEEDYEWFVCFLQGEYGFIGFSPKYSKFILRESLSNSSLTLKGLEYFYKGNEPRGVSRLLYKLFKDGKRPEQKYFECIGDYVFVCDHKFIGREYLSQMYFKRKLF</sequence>
<evidence type="ECO:0000313" key="1">
    <source>
        <dbReference type="EMBL" id="EOB15178.1"/>
    </source>
</evidence>
<reference evidence="1 2" key="1">
    <citation type="journal article" date="2013" name="BMC Genomics">
        <title>Comparative genomics of parasitic silkworm microsporidia reveal an association between genome expansion and host adaptation.</title>
        <authorList>
            <person name="Pan G."/>
            <person name="Xu J."/>
            <person name="Li T."/>
            <person name="Xia Q."/>
            <person name="Liu S.L."/>
            <person name="Zhang G."/>
            <person name="Li S."/>
            <person name="Li C."/>
            <person name="Liu H."/>
            <person name="Yang L."/>
            <person name="Liu T."/>
            <person name="Zhang X."/>
            <person name="Wu Z."/>
            <person name="Fan W."/>
            <person name="Dang X."/>
            <person name="Xiang H."/>
            <person name="Tao M."/>
            <person name="Li Y."/>
            <person name="Hu J."/>
            <person name="Li Z."/>
            <person name="Lin L."/>
            <person name="Luo J."/>
            <person name="Geng L."/>
            <person name="Wang L."/>
            <person name="Long M."/>
            <person name="Wan Y."/>
            <person name="He N."/>
            <person name="Zhang Z."/>
            <person name="Lu C."/>
            <person name="Keeling P.J."/>
            <person name="Wang J."/>
            <person name="Xiang Z."/>
            <person name="Zhou Z."/>
        </authorList>
    </citation>
    <scope>NUCLEOTIDE SEQUENCE [LARGE SCALE GENOMIC DNA]</scope>
    <source>
        <strain evidence="2">CQ1 / CVCC 102059</strain>
    </source>
</reference>
<protein>
    <submittedName>
        <fullName evidence="1">Uncharacterized protein</fullName>
    </submittedName>
</protein>
<gene>
    <name evidence="1" type="ORF">NBO_8g0042</name>
</gene>